<evidence type="ECO:0000313" key="2">
    <source>
        <dbReference type="EMBL" id="KAF5683865.1"/>
    </source>
</evidence>
<evidence type="ECO:0000256" key="1">
    <source>
        <dbReference type="SAM" id="MobiDB-lite"/>
    </source>
</evidence>
<feature type="region of interest" description="Disordered" evidence="1">
    <location>
        <begin position="60"/>
        <end position="97"/>
    </location>
</feature>
<gene>
    <name evidence="2" type="ORF">FCIRC_4207</name>
</gene>
<dbReference type="AlphaFoldDB" id="A0A8H5U9W6"/>
<organism evidence="2 3">
    <name type="scientific">Fusarium circinatum</name>
    <name type="common">Pitch canker fungus</name>
    <name type="synonym">Gibberella circinata</name>
    <dbReference type="NCBI Taxonomy" id="48490"/>
    <lineage>
        <taxon>Eukaryota</taxon>
        <taxon>Fungi</taxon>
        <taxon>Dikarya</taxon>
        <taxon>Ascomycota</taxon>
        <taxon>Pezizomycotina</taxon>
        <taxon>Sordariomycetes</taxon>
        <taxon>Hypocreomycetidae</taxon>
        <taxon>Hypocreales</taxon>
        <taxon>Nectriaceae</taxon>
        <taxon>Fusarium</taxon>
        <taxon>Fusarium fujikuroi species complex</taxon>
    </lineage>
</organism>
<accession>A0A8H5U9W6</accession>
<evidence type="ECO:0000313" key="3">
    <source>
        <dbReference type="Proteomes" id="UP000572754"/>
    </source>
</evidence>
<dbReference type="Proteomes" id="UP000572754">
    <property type="component" value="Unassembled WGS sequence"/>
</dbReference>
<comment type="caution">
    <text evidence="2">The sequence shown here is derived from an EMBL/GenBank/DDBJ whole genome shotgun (WGS) entry which is preliminary data.</text>
</comment>
<sequence length="183" mass="19849">MYGAKWSAFKSQRCNWIWGISTIECLIPCQGANLSNNRMGLVISRFANWVTQFSCCGNTSGTGPELRNPTKPRSPATPIGGGDKGPEVESDEEEEKKPKRLVVTALQDEKARALDRLVDNVIQELGNCPNGAIFDMDDDMNPGPQQNVESMCAVLRAIKGSVVAIVRGNDFAPAMLMGGEPAY</sequence>
<reference evidence="2 3" key="2">
    <citation type="submission" date="2020-05" db="EMBL/GenBank/DDBJ databases">
        <title>Identification and distribution of gene clusters putatively required for synthesis of sphingolipid metabolism inhibitors in phylogenetically diverse species of the filamentous fungus Fusarium.</title>
        <authorList>
            <person name="Kim H.-S."/>
            <person name="Busman M."/>
            <person name="Brown D.W."/>
            <person name="Divon H."/>
            <person name="Uhlig S."/>
            <person name="Proctor R.H."/>
        </authorList>
    </citation>
    <scope>NUCLEOTIDE SEQUENCE [LARGE SCALE GENOMIC DNA]</scope>
    <source>
        <strain evidence="2 3">NRRL 25331</strain>
    </source>
</reference>
<dbReference type="EMBL" id="JAAQPE010000137">
    <property type="protein sequence ID" value="KAF5683865.1"/>
    <property type="molecule type" value="Genomic_DNA"/>
</dbReference>
<protein>
    <submittedName>
        <fullName evidence="2">Uncharacterized protein</fullName>
    </submittedName>
</protein>
<keyword evidence="3" id="KW-1185">Reference proteome</keyword>
<name>A0A8H5U9W6_FUSCI</name>
<proteinExistence type="predicted"/>
<reference evidence="3" key="1">
    <citation type="journal article" date="2020" name="BMC Genomics">
        <title>Correction to: Identification and distribution of gene clusters required for synthesis of sphingolipid metabolism inhibitors in diverse species of the filamentous fungus Fusarium.</title>
        <authorList>
            <person name="Kim H.S."/>
            <person name="Lohmar J.M."/>
            <person name="Busman M."/>
            <person name="Brown D.W."/>
            <person name="Naumann T.A."/>
            <person name="Divon H.H."/>
            <person name="Lysoe E."/>
            <person name="Uhlig S."/>
            <person name="Proctor R.H."/>
        </authorList>
    </citation>
    <scope>NUCLEOTIDE SEQUENCE [LARGE SCALE GENOMIC DNA]</scope>
    <source>
        <strain evidence="3">NRRL 25331</strain>
    </source>
</reference>